<dbReference type="Pfam" id="PF02416">
    <property type="entry name" value="TatA_B_E"/>
    <property type="match status" value="1"/>
</dbReference>
<evidence type="ECO:0000313" key="10">
    <source>
        <dbReference type="EMBL" id="SNZ14652.1"/>
    </source>
</evidence>
<dbReference type="HAMAP" id="MF_00236">
    <property type="entry name" value="TatA_E"/>
    <property type="match status" value="1"/>
</dbReference>
<keyword evidence="2 9" id="KW-0813">Transport</keyword>
<reference evidence="11" key="1">
    <citation type="submission" date="2017-09" db="EMBL/GenBank/DDBJ databases">
        <authorList>
            <person name="Varghese N."/>
            <person name="Submissions S."/>
        </authorList>
    </citation>
    <scope>NUCLEOTIDE SEQUENCE [LARGE SCALE GENOMIC DNA]</scope>
    <source>
        <strain evidence="11">DSM 2913</strain>
    </source>
</reference>
<proteinExistence type="inferred from homology"/>
<sequence>MFHTPTLPELLVILAIIFLLFGASRLPEAGKALGEGIRNFKKALSGETEEEKKVKEVKAEEVDKEEKKA</sequence>
<evidence type="ECO:0000256" key="9">
    <source>
        <dbReference type="HAMAP-Rule" id="MF_00236"/>
    </source>
</evidence>
<accession>A0A285NYS8</accession>
<dbReference type="PANTHER" id="PTHR42982">
    <property type="entry name" value="SEC-INDEPENDENT PROTEIN TRANSLOCASE PROTEIN TATA"/>
    <property type="match status" value="1"/>
</dbReference>
<comment type="subcellular location">
    <subcellularLocation>
        <location evidence="1 9">Cell membrane</location>
        <topology evidence="1 9">Single-pass membrane protein</topology>
    </subcellularLocation>
</comment>
<keyword evidence="11" id="KW-1185">Reference proteome</keyword>
<dbReference type="PANTHER" id="PTHR42982:SF1">
    <property type="entry name" value="SEC-INDEPENDENT PROTEIN TRANSLOCASE PROTEIN TATA"/>
    <property type="match status" value="1"/>
</dbReference>
<dbReference type="RefSeq" id="WP_096602299.1">
    <property type="nucleotide sequence ID" value="NZ_OBEN01000006.1"/>
</dbReference>
<name>A0A285NYS8_9AQUI</name>
<dbReference type="GO" id="GO:0033281">
    <property type="term" value="C:TAT protein transport complex"/>
    <property type="evidence" value="ECO:0007669"/>
    <property type="project" value="UniProtKB-UniRule"/>
</dbReference>
<dbReference type="GO" id="GO:0008320">
    <property type="term" value="F:protein transmembrane transporter activity"/>
    <property type="evidence" value="ECO:0007669"/>
    <property type="project" value="UniProtKB-UniRule"/>
</dbReference>
<evidence type="ECO:0000256" key="8">
    <source>
        <dbReference type="ARBA" id="ARBA00023136"/>
    </source>
</evidence>
<evidence type="ECO:0000256" key="5">
    <source>
        <dbReference type="ARBA" id="ARBA00022927"/>
    </source>
</evidence>
<keyword evidence="6 9" id="KW-1133">Transmembrane helix</keyword>
<comment type="function">
    <text evidence="9">Part of the twin-arginine translocation (Tat) system that transports large folded proteins containing a characteristic twin-arginine motif in their signal peptide across membranes. TatA could form the protein-conducting channel of the Tat system.</text>
</comment>
<evidence type="ECO:0000313" key="11">
    <source>
        <dbReference type="Proteomes" id="UP000218627"/>
    </source>
</evidence>
<evidence type="ECO:0000256" key="4">
    <source>
        <dbReference type="ARBA" id="ARBA00022692"/>
    </source>
</evidence>
<evidence type="ECO:0000256" key="2">
    <source>
        <dbReference type="ARBA" id="ARBA00022448"/>
    </source>
</evidence>
<evidence type="ECO:0000256" key="6">
    <source>
        <dbReference type="ARBA" id="ARBA00022989"/>
    </source>
</evidence>
<dbReference type="InterPro" id="IPR006312">
    <property type="entry name" value="TatA/E"/>
</dbReference>
<keyword evidence="8 9" id="KW-0472">Membrane</keyword>
<evidence type="ECO:0000256" key="7">
    <source>
        <dbReference type="ARBA" id="ARBA00023010"/>
    </source>
</evidence>
<dbReference type="EMBL" id="OBEN01000006">
    <property type="protein sequence ID" value="SNZ14652.1"/>
    <property type="molecule type" value="Genomic_DNA"/>
</dbReference>
<keyword evidence="3 9" id="KW-1003">Cell membrane</keyword>
<protein>
    <recommendedName>
        <fullName evidence="9">Sec-independent protein translocase protein TatA</fullName>
    </recommendedName>
</protein>
<gene>
    <name evidence="9" type="primary">tatA</name>
    <name evidence="10" type="ORF">SAMN06265353_1156</name>
</gene>
<dbReference type="InterPro" id="IPR003369">
    <property type="entry name" value="TatA/B/E"/>
</dbReference>
<dbReference type="AlphaFoldDB" id="A0A285NYS8"/>
<keyword evidence="4 9" id="KW-0812">Transmembrane</keyword>
<keyword evidence="5 9" id="KW-0653">Protein transport</keyword>
<dbReference type="NCBIfam" id="TIGR01411">
    <property type="entry name" value="tatAE"/>
    <property type="match status" value="1"/>
</dbReference>
<dbReference type="Proteomes" id="UP000218627">
    <property type="component" value="Unassembled WGS sequence"/>
</dbReference>
<dbReference type="GO" id="GO:0043953">
    <property type="term" value="P:protein transport by the Tat complex"/>
    <property type="evidence" value="ECO:0007669"/>
    <property type="project" value="UniProtKB-UniRule"/>
</dbReference>
<comment type="similarity">
    <text evidence="9">Belongs to the TatA/E family.</text>
</comment>
<evidence type="ECO:0000256" key="3">
    <source>
        <dbReference type="ARBA" id="ARBA00022475"/>
    </source>
</evidence>
<comment type="subunit">
    <text evidence="9">Forms a complex with TatC.</text>
</comment>
<evidence type="ECO:0000256" key="1">
    <source>
        <dbReference type="ARBA" id="ARBA00004162"/>
    </source>
</evidence>
<dbReference type="Gene3D" id="1.20.5.3310">
    <property type="match status" value="1"/>
</dbReference>
<organism evidence="10 11">
    <name type="scientific">Hydrogenobacter hydrogenophilus</name>
    <dbReference type="NCBI Taxonomy" id="35835"/>
    <lineage>
        <taxon>Bacteria</taxon>
        <taxon>Pseudomonadati</taxon>
        <taxon>Aquificota</taxon>
        <taxon>Aquificia</taxon>
        <taxon>Aquificales</taxon>
        <taxon>Aquificaceae</taxon>
        <taxon>Hydrogenobacter</taxon>
    </lineage>
</organism>
<keyword evidence="7 9" id="KW-0811">Translocation</keyword>